<gene>
    <name evidence="1" type="ORF">CDL15_Pgr022355</name>
    <name evidence="2" type="ORF">CRG98_010271</name>
</gene>
<dbReference type="Proteomes" id="UP000197138">
    <property type="component" value="Unassembled WGS sequence"/>
</dbReference>
<evidence type="ECO:0000313" key="1">
    <source>
        <dbReference type="EMBL" id="OWM91606.1"/>
    </source>
</evidence>
<keyword evidence="4" id="KW-1185">Reference proteome</keyword>
<dbReference type="AlphaFoldDB" id="A0A218Y3Z8"/>
<organism evidence="1 3">
    <name type="scientific">Punica granatum</name>
    <name type="common">Pomegranate</name>
    <dbReference type="NCBI Taxonomy" id="22663"/>
    <lineage>
        <taxon>Eukaryota</taxon>
        <taxon>Viridiplantae</taxon>
        <taxon>Streptophyta</taxon>
        <taxon>Embryophyta</taxon>
        <taxon>Tracheophyta</taxon>
        <taxon>Spermatophyta</taxon>
        <taxon>Magnoliopsida</taxon>
        <taxon>eudicotyledons</taxon>
        <taxon>Gunneridae</taxon>
        <taxon>Pentapetalae</taxon>
        <taxon>rosids</taxon>
        <taxon>malvids</taxon>
        <taxon>Myrtales</taxon>
        <taxon>Lythraceae</taxon>
        <taxon>Punica</taxon>
    </lineage>
</organism>
<proteinExistence type="predicted"/>
<protein>
    <submittedName>
        <fullName evidence="1">Uncharacterized protein</fullName>
    </submittedName>
</protein>
<dbReference type="EMBL" id="PGOL01000512">
    <property type="protein sequence ID" value="PKI69337.1"/>
    <property type="molecule type" value="Genomic_DNA"/>
</dbReference>
<dbReference type="EMBL" id="MTKT01000157">
    <property type="protein sequence ID" value="OWM91606.1"/>
    <property type="molecule type" value="Genomic_DNA"/>
</dbReference>
<evidence type="ECO:0000313" key="3">
    <source>
        <dbReference type="Proteomes" id="UP000197138"/>
    </source>
</evidence>
<accession>A0A218Y3Z8</accession>
<sequence length="95" mass="10543">MRPMGSTPRAHLEFLDPLKIEGLRGSSLIPSPGLSSRGLTLYGSRGSTPRAYLEALDPLRFERLKVPNFSPRSSFEEVDPPQLEGLELTLRPLIL</sequence>
<evidence type="ECO:0000313" key="2">
    <source>
        <dbReference type="EMBL" id="PKI69337.1"/>
    </source>
</evidence>
<reference evidence="1" key="2">
    <citation type="submission" date="2017-06" db="EMBL/GenBank/DDBJ databases">
        <title>The pomegranate genome and the genomics of punicalagin biosynthesis.</title>
        <authorList>
            <person name="Xu C."/>
        </authorList>
    </citation>
    <scope>NUCLEOTIDE SEQUENCE [LARGE SCALE GENOMIC DNA]</scope>
    <source>
        <tissue evidence="1">Fresh leaf</tissue>
    </source>
</reference>
<dbReference type="Proteomes" id="UP000233551">
    <property type="component" value="Unassembled WGS sequence"/>
</dbReference>
<comment type="caution">
    <text evidence="1">The sequence shown here is derived from an EMBL/GenBank/DDBJ whole genome shotgun (WGS) entry which is preliminary data.</text>
</comment>
<name>A0A218Y3Z8_PUNGR</name>
<evidence type="ECO:0000313" key="4">
    <source>
        <dbReference type="Proteomes" id="UP000233551"/>
    </source>
</evidence>
<reference evidence="2 4" key="3">
    <citation type="submission" date="2017-11" db="EMBL/GenBank/DDBJ databases">
        <title>De-novo sequencing of pomegranate (Punica granatum L.) genome.</title>
        <authorList>
            <person name="Akparov Z."/>
            <person name="Amiraslanov A."/>
            <person name="Hajiyeva S."/>
            <person name="Abbasov M."/>
            <person name="Kaur K."/>
            <person name="Hamwieh A."/>
            <person name="Solovyev V."/>
            <person name="Salamov A."/>
            <person name="Braich B."/>
            <person name="Kosarev P."/>
            <person name="Mahmoud A."/>
            <person name="Hajiyev E."/>
            <person name="Babayeva S."/>
            <person name="Izzatullayeva V."/>
            <person name="Mammadov A."/>
            <person name="Mammadov A."/>
            <person name="Sharifova S."/>
            <person name="Ojaghi J."/>
            <person name="Eynullazada K."/>
            <person name="Bayramov B."/>
            <person name="Abdulazimova A."/>
            <person name="Shahmuradov I."/>
        </authorList>
    </citation>
    <scope>NUCLEOTIDE SEQUENCE [LARGE SCALE GENOMIC DNA]</scope>
    <source>
        <strain evidence="2">AG2017</strain>
        <strain evidence="4">cv. AG2017</strain>
        <tissue evidence="2">Leaf</tissue>
    </source>
</reference>
<reference evidence="3" key="1">
    <citation type="journal article" date="2017" name="Plant J.">
        <title>The pomegranate (Punica granatum L.) genome and the genomics of punicalagin biosynthesis.</title>
        <authorList>
            <person name="Qin G."/>
            <person name="Xu C."/>
            <person name="Ming R."/>
            <person name="Tang H."/>
            <person name="Guyot R."/>
            <person name="Kramer E.M."/>
            <person name="Hu Y."/>
            <person name="Yi X."/>
            <person name="Qi Y."/>
            <person name="Xu X."/>
            <person name="Gao Z."/>
            <person name="Pan H."/>
            <person name="Jian J."/>
            <person name="Tian Y."/>
            <person name="Yue Z."/>
            <person name="Xu Y."/>
        </authorList>
    </citation>
    <scope>NUCLEOTIDE SEQUENCE [LARGE SCALE GENOMIC DNA]</scope>
    <source>
        <strain evidence="3">cv. Dabenzi</strain>
    </source>
</reference>